<gene>
    <name evidence="1" type="ORF">PCOR1329_LOCUS32939</name>
</gene>
<protein>
    <submittedName>
        <fullName evidence="1">Uncharacterized protein</fullName>
    </submittedName>
</protein>
<reference evidence="1" key="1">
    <citation type="submission" date="2023-10" db="EMBL/GenBank/DDBJ databases">
        <authorList>
            <person name="Chen Y."/>
            <person name="Shah S."/>
            <person name="Dougan E. K."/>
            <person name="Thang M."/>
            <person name="Chan C."/>
        </authorList>
    </citation>
    <scope>NUCLEOTIDE SEQUENCE [LARGE SCALE GENOMIC DNA]</scope>
</reference>
<keyword evidence="2" id="KW-1185">Reference proteome</keyword>
<organism evidence="1 2">
    <name type="scientific">Prorocentrum cordatum</name>
    <dbReference type="NCBI Taxonomy" id="2364126"/>
    <lineage>
        <taxon>Eukaryota</taxon>
        <taxon>Sar</taxon>
        <taxon>Alveolata</taxon>
        <taxon>Dinophyceae</taxon>
        <taxon>Prorocentrales</taxon>
        <taxon>Prorocentraceae</taxon>
        <taxon>Prorocentrum</taxon>
    </lineage>
</organism>
<evidence type="ECO:0000313" key="2">
    <source>
        <dbReference type="Proteomes" id="UP001189429"/>
    </source>
</evidence>
<dbReference type="EMBL" id="CAUYUJ010013581">
    <property type="protein sequence ID" value="CAK0836470.1"/>
    <property type="molecule type" value="Genomic_DNA"/>
</dbReference>
<accession>A0ABN9SVC9</accession>
<evidence type="ECO:0000313" key="1">
    <source>
        <dbReference type="EMBL" id="CAK0836470.1"/>
    </source>
</evidence>
<proteinExistence type="predicted"/>
<dbReference type="Proteomes" id="UP001189429">
    <property type="component" value="Unassembled WGS sequence"/>
</dbReference>
<name>A0ABN9SVC9_9DINO</name>
<comment type="caution">
    <text evidence="1">The sequence shown here is derived from an EMBL/GenBank/DDBJ whole genome shotgun (WGS) entry which is preliminary data.</text>
</comment>
<sequence length="190" mass="20418">MIRPTNGRAHLDVSQVSGIEAFAANSAETTLSAQPSTATARPSASKRRLAELHVEGFDCPCECAIPEQALHETKPLVIEVKCDFLNLKCNTLAGILPEAPCLKYVAGPLESHPAAQHDVVVDIEASTSTDMVDTTPPPRTAAIPVKAVTKEMEYTAQLLCDHGDLEGSRGMAAEASDFRPKHKEESRVLF</sequence>